<organism evidence="1 2">
    <name type="scientific">Streptomyces scopuliridis</name>
    <dbReference type="NCBI Taxonomy" id="452529"/>
    <lineage>
        <taxon>Bacteria</taxon>
        <taxon>Bacillati</taxon>
        <taxon>Actinomycetota</taxon>
        <taxon>Actinomycetes</taxon>
        <taxon>Kitasatosporales</taxon>
        <taxon>Streptomycetaceae</taxon>
        <taxon>Streptomyces</taxon>
    </lineage>
</organism>
<sequence length="296" mass="32742">MNEPIDPENPVIAHFGPDGLRQFTAASLAGVALPDEAARAELMETGVPVSVGPYFRVVSRSEAVELGGHALHHAKPAPPVQLQRWLRLGDDKGAELCVRPDGAVQAVVLSEVIPDMYVSSSVALLNRSLLALDRALPRIATADGMEHAAAVFAELNKELRTLDQAAFLERENWWPRVLDDVRHTLNFPFQAAFEFRMENGQEEIVTDATGPGRAHPEERIWQRLSSSGVLPEHVSRVYCELEPCVMPGHYCAVWLRKVLPHAEFTHSFDYGETAESREAGFKELIVEAARQAREGL</sequence>
<dbReference type="EMBL" id="CP109109">
    <property type="protein sequence ID" value="WSB98846.1"/>
    <property type="molecule type" value="Genomic_DNA"/>
</dbReference>
<gene>
    <name evidence="1" type="ORF">OG835_18720</name>
</gene>
<reference evidence="1" key="1">
    <citation type="submission" date="2022-10" db="EMBL/GenBank/DDBJ databases">
        <title>The complete genomes of actinobacterial strains from the NBC collection.</title>
        <authorList>
            <person name="Joergensen T.S."/>
            <person name="Alvarez Arevalo M."/>
            <person name="Sterndorff E.B."/>
            <person name="Faurdal D."/>
            <person name="Vuksanovic O."/>
            <person name="Mourched A.-S."/>
            <person name="Charusanti P."/>
            <person name="Shaw S."/>
            <person name="Blin K."/>
            <person name="Weber T."/>
        </authorList>
    </citation>
    <scope>NUCLEOTIDE SEQUENCE</scope>
    <source>
        <strain evidence="1">NBC 01771</strain>
    </source>
</reference>
<protein>
    <submittedName>
        <fullName evidence="1">SUKH-4 family immunity protein</fullName>
    </submittedName>
</protein>
<evidence type="ECO:0000313" key="2">
    <source>
        <dbReference type="Proteomes" id="UP001348369"/>
    </source>
</evidence>
<keyword evidence="2" id="KW-1185">Reference proteome</keyword>
<proteinExistence type="predicted"/>
<evidence type="ECO:0000313" key="1">
    <source>
        <dbReference type="EMBL" id="WSB98846.1"/>
    </source>
</evidence>
<accession>A0ACD4ZLF2</accession>
<dbReference type="Proteomes" id="UP001348369">
    <property type="component" value="Chromosome"/>
</dbReference>
<name>A0ACD4ZLF2_9ACTN</name>